<dbReference type="InterPro" id="IPR037066">
    <property type="entry name" value="Plug_dom_sf"/>
</dbReference>
<dbReference type="Pfam" id="PF00593">
    <property type="entry name" value="TonB_dep_Rec_b-barrel"/>
    <property type="match status" value="1"/>
</dbReference>
<comment type="caution">
    <text evidence="12">The sequence shown here is derived from an EMBL/GenBank/DDBJ whole genome shotgun (WGS) entry which is preliminary data.</text>
</comment>
<dbReference type="AlphaFoldDB" id="A0A3R8Q435"/>
<evidence type="ECO:0000256" key="4">
    <source>
        <dbReference type="ARBA" id="ARBA00022692"/>
    </source>
</evidence>
<dbReference type="PROSITE" id="PS52016">
    <property type="entry name" value="TONB_DEPENDENT_REC_3"/>
    <property type="match status" value="1"/>
</dbReference>
<keyword evidence="5 9" id="KW-0798">TonB box</keyword>
<accession>A0A3R8Q435</accession>
<dbReference type="InterPro" id="IPR036942">
    <property type="entry name" value="Beta-barrel_TonB_sf"/>
</dbReference>
<feature type="domain" description="TonB-dependent receptor plug" evidence="11">
    <location>
        <begin position="34"/>
        <end position="143"/>
    </location>
</feature>
<dbReference type="Gene3D" id="2.40.170.20">
    <property type="entry name" value="TonB-dependent receptor, beta-barrel domain"/>
    <property type="match status" value="1"/>
</dbReference>
<evidence type="ECO:0000259" key="11">
    <source>
        <dbReference type="Pfam" id="PF07715"/>
    </source>
</evidence>
<comment type="similarity">
    <text evidence="8 9">Belongs to the TonB-dependent receptor family.</text>
</comment>
<keyword evidence="3 8" id="KW-1134">Transmembrane beta strand</keyword>
<keyword evidence="13" id="KW-1185">Reference proteome</keyword>
<evidence type="ECO:0000313" key="13">
    <source>
        <dbReference type="Proteomes" id="UP000268553"/>
    </source>
</evidence>
<keyword evidence="12" id="KW-0675">Receptor</keyword>
<evidence type="ECO:0000259" key="10">
    <source>
        <dbReference type="Pfam" id="PF00593"/>
    </source>
</evidence>
<evidence type="ECO:0000256" key="7">
    <source>
        <dbReference type="ARBA" id="ARBA00023237"/>
    </source>
</evidence>
<dbReference type="InterPro" id="IPR000531">
    <property type="entry name" value="Beta-barrel_TonB"/>
</dbReference>
<gene>
    <name evidence="12" type="ORF">D7D48_00820</name>
</gene>
<protein>
    <submittedName>
        <fullName evidence="12">TonB-dependent receptor</fullName>
    </submittedName>
</protein>
<evidence type="ECO:0000256" key="1">
    <source>
        <dbReference type="ARBA" id="ARBA00004571"/>
    </source>
</evidence>
<dbReference type="Pfam" id="PF07715">
    <property type="entry name" value="Plug"/>
    <property type="match status" value="1"/>
</dbReference>
<dbReference type="OrthoDB" id="7051241at2"/>
<keyword evidence="4 8" id="KW-0812">Transmembrane</keyword>
<dbReference type="PANTHER" id="PTHR47234:SF2">
    <property type="entry name" value="TONB-DEPENDENT RECEPTOR"/>
    <property type="match status" value="1"/>
</dbReference>
<evidence type="ECO:0000256" key="8">
    <source>
        <dbReference type="PROSITE-ProRule" id="PRU01360"/>
    </source>
</evidence>
<evidence type="ECO:0000256" key="3">
    <source>
        <dbReference type="ARBA" id="ARBA00022452"/>
    </source>
</evidence>
<keyword evidence="7 8" id="KW-0998">Cell outer membrane</keyword>
<keyword evidence="6 8" id="KW-0472">Membrane</keyword>
<dbReference type="Proteomes" id="UP000268553">
    <property type="component" value="Unassembled WGS sequence"/>
</dbReference>
<evidence type="ECO:0000256" key="2">
    <source>
        <dbReference type="ARBA" id="ARBA00022448"/>
    </source>
</evidence>
<evidence type="ECO:0000313" key="12">
    <source>
        <dbReference type="EMBL" id="RRQ52802.1"/>
    </source>
</evidence>
<organism evidence="12 13">
    <name type="scientific">Sphingorhabdus wooponensis</name>
    <dbReference type="NCBI Taxonomy" id="940136"/>
    <lineage>
        <taxon>Bacteria</taxon>
        <taxon>Pseudomonadati</taxon>
        <taxon>Pseudomonadota</taxon>
        <taxon>Alphaproteobacteria</taxon>
        <taxon>Sphingomonadales</taxon>
        <taxon>Sphingomonadaceae</taxon>
        <taxon>Sphingorhabdus</taxon>
    </lineage>
</organism>
<reference evidence="12 13" key="1">
    <citation type="submission" date="2018-12" db="EMBL/GenBank/DDBJ databases">
        <authorList>
            <person name="Kim S.-J."/>
            <person name="Jung G.-Y."/>
        </authorList>
    </citation>
    <scope>NUCLEOTIDE SEQUENCE [LARGE SCALE GENOMIC DNA]</scope>
    <source>
        <strain evidence="12 13">03SU3-P</strain>
    </source>
</reference>
<feature type="domain" description="TonB-dependent receptor-like beta-barrel" evidence="10">
    <location>
        <begin position="398"/>
        <end position="883"/>
    </location>
</feature>
<dbReference type="GO" id="GO:0009279">
    <property type="term" value="C:cell outer membrane"/>
    <property type="evidence" value="ECO:0007669"/>
    <property type="project" value="UniProtKB-SubCell"/>
</dbReference>
<dbReference type="SUPFAM" id="SSF56935">
    <property type="entry name" value="Porins"/>
    <property type="match status" value="1"/>
</dbReference>
<keyword evidence="2 8" id="KW-0813">Transport</keyword>
<evidence type="ECO:0000256" key="6">
    <source>
        <dbReference type="ARBA" id="ARBA00023136"/>
    </source>
</evidence>
<evidence type="ECO:0000256" key="5">
    <source>
        <dbReference type="ARBA" id="ARBA00023077"/>
    </source>
</evidence>
<dbReference type="InterPro" id="IPR012910">
    <property type="entry name" value="Plug_dom"/>
</dbReference>
<dbReference type="InterPro" id="IPR039426">
    <property type="entry name" value="TonB-dep_rcpt-like"/>
</dbReference>
<sequence>MGLALISTPSFAQDQDAQDIVVTGSRIAQPNLTSSSPLAVTTAAQIAETGLTRLEDVLNTLPQIEASQTAFVSNGATGTATLDLRGLGSTRTLVLVNGRRLQPGSTNSVAADINQIPGALVERVDVTTGGASSVYGADAVAGVVNFIMKKDFKGIQLDAGISYYMHQNGDNFVTDRSKARNFAVPTDLAFDGRAFNFDFAMGSDFGEGRGNVVAYATYRKISAVMQGNRDHSVCALNDGGTACGGSYNSPNANFDLYPVFGGETQYDYNAFLTPNAAGTGFVDAGSNLYNYAPTNYFQRPDERYTLGAFLDYEVSESFHPYMELMFMSDRSVAQIAESGTFFAEPYNFSCATRNPAISVAQQAVLCNPATYGAPNPIDGFEAYIGKRNVEGGGRQDIMQHDSFRILTGAKGDLGGGWSYDASLQFGQSSLSNSYKNDFLLTSVADAVNAGTYLVWQNGLVTPEFAQSLGATGTRTGVTKQFIANAFVTGDLGFAIANDPVAVAFGAEYRNEIYSTVSDYVYEKGLLAGQGGPTPSVSGKYNVSELFSEVSVPLLQDTSLARDVRLELGYRYSMYNVDGGSSPETHTYKVQLNWEVNDMLRIRGGYNRAARAPNAPEMFNPQSIGLWGGADPCAGASPQYTQAQCALTGVSAGQYGRVSASAASQYNGLYGGNVDLKPEKADTWTAGFVLTPSNSLSLSIDYYKIAMSDVIGLYPAEQQIRDCATGANPAACNRIKRNAAGNLWQGSAGYVGLTNDNLGDRDFQGVDVAASARMPLGSGSLNFGLTGSYLLKKEYQDYPTGTPYDCAGIFSSVCFVSPDWRSTARVSYNAADLFSVTGKWRFISAADGPAANGATKIKAQSYFDLSLNADVNDNFGISIGANNILDKNPPLVGGKYASNGNTYAGFYDTLGRYVFAGISLKY</sequence>
<evidence type="ECO:0000256" key="9">
    <source>
        <dbReference type="RuleBase" id="RU003357"/>
    </source>
</evidence>
<name>A0A3R8Q435_9SPHN</name>
<dbReference type="PANTHER" id="PTHR47234">
    <property type="match status" value="1"/>
</dbReference>
<dbReference type="Gene3D" id="2.170.130.10">
    <property type="entry name" value="TonB-dependent receptor, plug domain"/>
    <property type="match status" value="1"/>
</dbReference>
<dbReference type="EMBL" id="RWJI01000001">
    <property type="protein sequence ID" value="RRQ52802.1"/>
    <property type="molecule type" value="Genomic_DNA"/>
</dbReference>
<comment type="subcellular location">
    <subcellularLocation>
        <location evidence="1 8">Cell outer membrane</location>
        <topology evidence="1 8">Multi-pass membrane protein</topology>
    </subcellularLocation>
</comment>
<proteinExistence type="inferred from homology"/>